<feature type="transmembrane region" description="Helical" evidence="7">
    <location>
        <begin position="211"/>
        <end position="228"/>
    </location>
</feature>
<feature type="transmembrane region" description="Helical" evidence="7">
    <location>
        <begin position="90"/>
        <end position="110"/>
    </location>
</feature>
<dbReference type="AlphaFoldDB" id="A0A429ZLX7"/>
<accession>A0A429ZLX7</accession>
<evidence type="ECO:0000256" key="7">
    <source>
        <dbReference type="SAM" id="Phobius"/>
    </source>
</evidence>
<dbReference type="EMBL" id="NGJU01000013">
    <property type="protein sequence ID" value="RST94691.1"/>
    <property type="molecule type" value="Genomic_DNA"/>
</dbReference>
<feature type="transmembrane region" description="Helical" evidence="7">
    <location>
        <begin position="388"/>
        <end position="414"/>
    </location>
</feature>
<proteinExistence type="inferred from homology"/>
<evidence type="ECO:0000256" key="2">
    <source>
        <dbReference type="ARBA" id="ARBA00005697"/>
    </source>
</evidence>
<feature type="transmembrane region" description="Helical" evidence="7">
    <location>
        <begin position="329"/>
        <end position="350"/>
    </location>
</feature>
<feature type="transmembrane region" description="Helical" evidence="7">
    <location>
        <begin position="184"/>
        <end position="204"/>
    </location>
</feature>
<comment type="subcellular location">
    <subcellularLocation>
        <location evidence="1">Membrane</location>
        <topology evidence="1">Multi-pass membrane protein</topology>
    </subcellularLocation>
</comment>
<feature type="transmembrane region" description="Helical" evidence="7">
    <location>
        <begin position="152"/>
        <end position="172"/>
    </location>
</feature>
<protein>
    <submittedName>
        <fullName evidence="8">Permease</fullName>
    </submittedName>
</protein>
<evidence type="ECO:0000256" key="4">
    <source>
        <dbReference type="ARBA" id="ARBA00022692"/>
    </source>
</evidence>
<name>A0A429ZLX7_9ENTE</name>
<dbReference type="GO" id="GO:0005345">
    <property type="term" value="F:purine nucleobase transmembrane transporter activity"/>
    <property type="evidence" value="ECO:0007669"/>
    <property type="project" value="TreeGrafter"/>
</dbReference>
<feature type="transmembrane region" description="Helical" evidence="7">
    <location>
        <begin position="295"/>
        <end position="317"/>
    </location>
</feature>
<evidence type="ECO:0000256" key="6">
    <source>
        <dbReference type="ARBA" id="ARBA00023136"/>
    </source>
</evidence>
<comment type="caution">
    <text evidence="8">The sequence shown here is derived from an EMBL/GenBank/DDBJ whole genome shotgun (WGS) entry which is preliminary data.</text>
</comment>
<feature type="transmembrane region" description="Helical" evidence="7">
    <location>
        <begin position="116"/>
        <end position="140"/>
    </location>
</feature>
<sequence length="445" mass="48247">MYRWVGNKPQLYTFFVCKHKGAEKMIKKNVDVKQEILAGLTSFFAISYVIIVNSMILAEAGIPPELSVFGTILISVIGCLAIGLIGKVPIVITTGMGVNSFFTYTLVYSLKLTWQAALAASFCASLIYLIVAYTPLATILIEAVPDSLKHGITAGIGIFLVIVGLENGGIIVRGDHTFMTLNSFQSPILLLTLGSLIVTLFLLLRNIQGSFFIGIILTTIVANLFKIVPPTESLFSLAEIKNYPSIVGQLDFSSVFSTEFVLGTFSLAMILIFESMGLFNGLLPNLKEQEYKKAFRINGIIMLLSSLLGTSPTIPAAESSTGIQQGGKTGLTAVTVGGLFFAAIFAIPLLSYIPSSALSPVIIITGCLMMSNMQHIDLSDLSEWFPAFLMIVIMAFSMSISDGLAFGFVAYPLVKTFANQGKMITKPMWVISLLFLLYLVAKIWI</sequence>
<dbReference type="InterPro" id="IPR045018">
    <property type="entry name" value="Azg-like"/>
</dbReference>
<dbReference type="GO" id="GO:0005886">
    <property type="term" value="C:plasma membrane"/>
    <property type="evidence" value="ECO:0007669"/>
    <property type="project" value="TreeGrafter"/>
</dbReference>
<feature type="transmembrane region" description="Helical" evidence="7">
    <location>
        <begin position="260"/>
        <end position="283"/>
    </location>
</feature>
<keyword evidence="4 7" id="KW-0812">Transmembrane</keyword>
<organism evidence="8 9">
    <name type="scientific">Vagococcus salmoninarum</name>
    <dbReference type="NCBI Taxonomy" id="2739"/>
    <lineage>
        <taxon>Bacteria</taxon>
        <taxon>Bacillati</taxon>
        <taxon>Bacillota</taxon>
        <taxon>Bacilli</taxon>
        <taxon>Lactobacillales</taxon>
        <taxon>Enterococcaceae</taxon>
        <taxon>Vagococcus</taxon>
    </lineage>
</organism>
<feature type="transmembrane region" description="Helical" evidence="7">
    <location>
        <begin position="357"/>
        <end position="376"/>
    </location>
</feature>
<evidence type="ECO:0000313" key="8">
    <source>
        <dbReference type="EMBL" id="RST94691.1"/>
    </source>
</evidence>
<gene>
    <name evidence="8" type="ORF">CBF35_09100</name>
</gene>
<evidence type="ECO:0000256" key="5">
    <source>
        <dbReference type="ARBA" id="ARBA00022989"/>
    </source>
</evidence>
<dbReference type="InterPro" id="IPR006043">
    <property type="entry name" value="NCS2"/>
</dbReference>
<reference evidence="8 9" key="1">
    <citation type="submission" date="2017-05" db="EMBL/GenBank/DDBJ databases">
        <title>Vagococcus spp. assemblies.</title>
        <authorList>
            <person name="Gulvik C.A."/>
        </authorList>
    </citation>
    <scope>NUCLEOTIDE SEQUENCE [LARGE SCALE GENOMIC DNA]</scope>
    <source>
        <strain evidence="8 9">NCFB 2777</strain>
    </source>
</reference>
<dbReference type="Proteomes" id="UP000287239">
    <property type="component" value="Unassembled WGS sequence"/>
</dbReference>
<feature type="transmembrane region" description="Helical" evidence="7">
    <location>
        <begin position="68"/>
        <end position="85"/>
    </location>
</feature>
<comment type="similarity">
    <text evidence="2">Belongs to the nucleobase:cation symporter-2 (NCS2) (TC 2.A.40) family. Azg-like subfamily.</text>
</comment>
<evidence type="ECO:0000256" key="1">
    <source>
        <dbReference type="ARBA" id="ARBA00004141"/>
    </source>
</evidence>
<keyword evidence="6 7" id="KW-0472">Membrane</keyword>
<keyword evidence="3" id="KW-0813">Transport</keyword>
<keyword evidence="9" id="KW-1185">Reference proteome</keyword>
<keyword evidence="5 7" id="KW-1133">Transmembrane helix</keyword>
<dbReference type="PANTHER" id="PTHR43337:SF2">
    <property type="entry name" value="XANTHINE_URACIL PERMEASE"/>
    <property type="match status" value="1"/>
</dbReference>
<evidence type="ECO:0000256" key="3">
    <source>
        <dbReference type="ARBA" id="ARBA00022448"/>
    </source>
</evidence>
<feature type="transmembrane region" description="Helical" evidence="7">
    <location>
        <begin position="36"/>
        <end position="56"/>
    </location>
</feature>
<dbReference type="PANTHER" id="PTHR43337">
    <property type="entry name" value="XANTHINE/URACIL PERMEASE C887.17-RELATED"/>
    <property type="match status" value="1"/>
</dbReference>
<feature type="transmembrane region" description="Helical" evidence="7">
    <location>
        <begin position="426"/>
        <end position="444"/>
    </location>
</feature>
<evidence type="ECO:0000313" key="9">
    <source>
        <dbReference type="Proteomes" id="UP000287239"/>
    </source>
</evidence>
<dbReference type="Pfam" id="PF00860">
    <property type="entry name" value="Xan_ur_permease"/>
    <property type="match status" value="1"/>
</dbReference>